<dbReference type="EMBL" id="AKHW03002254">
    <property type="protein sequence ID" value="KYO39369.1"/>
    <property type="molecule type" value="Genomic_DNA"/>
</dbReference>
<sequence>MYKAYGWRGRPEELLALAVGPDLTYVHVQRCHGTSCNNGSFAEVPRGKPNGKRCYTCRETGAGECNRRQLQSMRCTGAMDQCVKVQSTDKNNPRTLLCGCGTPNLCHPWQPLARLLLPSGHKIYCCSESLCNRAAPRWDPLPTLLLPLTLLLLLGAVWN</sequence>
<dbReference type="Gene3D" id="2.10.60.10">
    <property type="entry name" value="CD59"/>
    <property type="match status" value="1"/>
</dbReference>
<protein>
    <recommendedName>
        <fullName evidence="2">UPAR/Ly6 domain-containing protein</fullName>
    </recommendedName>
</protein>
<dbReference type="SUPFAM" id="SSF57302">
    <property type="entry name" value="Snake toxin-like"/>
    <property type="match status" value="1"/>
</dbReference>
<proteinExistence type="predicted"/>
<comment type="caution">
    <text evidence="3">The sequence shown here is derived from an EMBL/GenBank/DDBJ whole genome shotgun (WGS) entry which is preliminary data.</text>
</comment>
<organism evidence="3 4">
    <name type="scientific">Alligator mississippiensis</name>
    <name type="common">American alligator</name>
    <dbReference type="NCBI Taxonomy" id="8496"/>
    <lineage>
        <taxon>Eukaryota</taxon>
        <taxon>Metazoa</taxon>
        <taxon>Chordata</taxon>
        <taxon>Craniata</taxon>
        <taxon>Vertebrata</taxon>
        <taxon>Euteleostomi</taxon>
        <taxon>Archelosauria</taxon>
        <taxon>Archosauria</taxon>
        <taxon>Crocodylia</taxon>
        <taxon>Alligatoridae</taxon>
        <taxon>Alligatorinae</taxon>
        <taxon>Alligator</taxon>
    </lineage>
</organism>
<evidence type="ECO:0000313" key="3">
    <source>
        <dbReference type="EMBL" id="KYO39369.1"/>
    </source>
</evidence>
<feature type="transmembrane region" description="Helical" evidence="1">
    <location>
        <begin position="141"/>
        <end position="158"/>
    </location>
</feature>
<dbReference type="InterPro" id="IPR045860">
    <property type="entry name" value="Snake_toxin-like_sf"/>
</dbReference>
<feature type="domain" description="UPAR/Ly6" evidence="2">
    <location>
        <begin position="53"/>
        <end position="141"/>
    </location>
</feature>
<dbReference type="STRING" id="8496.A0A151NRW3"/>
<dbReference type="InterPro" id="IPR016054">
    <property type="entry name" value="LY6_UPA_recep-like"/>
</dbReference>
<keyword evidence="1" id="KW-0812">Transmembrane</keyword>
<accession>A0A151NRW3</accession>
<dbReference type="GO" id="GO:0030154">
    <property type="term" value="P:cell differentiation"/>
    <property type="evidence" value="ECO:0007669"/>
    <property type="project" value="UniProtKB-ARBA"/>
</dbReference>
<keyword evidence="1" id="KW-0472">Membrane</keyword>
<reference evidence="3 4" key="1">
    <citation type="journal article" date="2012" name="Genome Biol.">
        <title>Sequencing three crocodilian genomes to illuminate the evolution of archosaurs and amniotes.</title>
        <authorList>
            <person name="St John J.A."/>
            <person name="Braun E.L."/>
            <person name="Isberg S.R."/>
            <person name="Miles L.G."/>
            <person name="Chong A.Y."/>
            <person name="Gongora J."/>
            <person name="Dalzell P."/>
            <person name="Moran C."/>
            <person name="Bed'hom B."/>
            <person name="Abzhanov A."/>
            <person name="Burgess S.C."/>
            <person name="Cooksey A.M."/>
            <person name="Castoe T.A."/>
            <person name="Crawford N.G."/>
            <person name="Densmore L.D."/>
            <person name="Drew J.C."/>
            <person name="Edwards S.V."/>
            <person name="Faircloth B.C."/>
            <person name="Fujita M.K."/>
            <person name="Greenwold M.J."/>
            <person name="Hoffmann F.G."/>
            <person name="Howard J.M."/>
            <person name="Iguchi T."/>
            <person name="Janes D.E."/>
            <person name="Khan S.Y."/>
            <person name="Kohno S."/>
            <person name="de Koning A.J."/>
            <person name="Lance S.L."/>
            <person name="McCarthy F.M."/>
            <person name="McCormack J.E."/>
            <person name="Merchant M.E."/>
            <person name="Peterson D.G."/>
            <person name="Pollock D.D."/>
            <person name="Pourmand N."/>
            <person name="Raney B.J."/>
            <person name="Roessler K.A."/>
            <person name="Sanford J.R."/>
            <person name="Sawyer R.H."/>
            <person name="Schmidt C.J."/>
            <person name="Triplett E.W."/>
            <person name="Tuberville T.D."/>
            <person name="Venegas-Anaya M."/>
            <person name="Howard J.T."/>
            <person name="Jarvis E.D."/>
            <person name="Guillette L.J.Jr."/>
            <person name="Glenn T.C."/>
            <person name="Green R.E."/>
            <person name="Ray D.A."/>
        </authorList>
    </citation>
    <scope>NUCLEOTIDE SEQUENCE [LARGE SCALE GENOMIC DNA]</scope>
    <source>
        <strain evidence="3">KSC_2009_1</strain>
    </source>
</reference>
<dbReference type="AlphaFoldDB" id="A0A151NRW3"/>
<dbReference type="Proteomes" id="UP000050525">
    <property type="component" value="Unassembled WGS sequence"/>
</dbReference>
<name>A0A151NRW3_ALLMI</name>
<keyword evidence="4" id="KW-1185">Reference proteome</keyword>
<dbReference type="SMART" id="SM00134">
    <property type="entry name" value="LU"/>
    <property type="match status" value="1"/>
</dbReference>
<evidence type="ECO:0000259" key="2">
    <source>
        <dbReference type="SMART" id="SM00134"/>
    </source>
</evidence>
<gene>
    <name evidence="3" type="ORF">Y1Q_0008576</name>
</gene>
<keyword evidence="1" id="KW-1133">Transmembrane helix</keyword>
<evidence type="ECO:0000256" key="1">
    <source>
        <dbReference type="SAM" id="Phobius"/>
    </source>
</evidence>
<evidence type="ECO:0000313" key="4">
    <source>
        <dbReference type="Proteomes" id="UP000050525"/>
    </source>
</evidence>